<dbReference type="AlphaFoldDB" id="A0A9X3J8F4"/>
<keyword evidence="3" id="KW-0418">Kinase</keyword>
<accession>A0A9X3J8F4</accession>
<proteinExistence type="inferred from homology"/>
<dbReference type="PANTHER" id="PTHR37419:SF8">
    <property type="entry name" value="TOXIN YJJJ"/>
    <property type="match status" value="1"/>
</dbReference>
<dbReference type="Proteomes" id="UP001145087">
    <property type="component" value="Unassembled WGS sequence"/>
</dbReference>
<dbReference type="GO" id="GO:0004674">
    <property type="term" value="F:protein serine/threonine kinase activity"/>
    <property type="evidence" value="ECO:0007669"/>
    <property type="project" value="TreeGrafter"/>
</dbReference>
<dbReference type="GO" id="GO:0005829">
    <property type="term" value="C:cytosol"/>
    <property type="evidence" value="ECO:0007669"/>
    <property type="project" value="TreeGrafter"/>
</dbReference>
<dbReference type="RefSeq" id="WP_343334010.1">
    <property type="nucleotide sequence ID" value="NZ_JAPOHD010000028.1"/>
</dbReference>
<dbReference type="InterPro" id="IPR012893">
    <property type="entry name" value="HipA-like_C"/>
</dbReference>
<organism evidence="6 7">
    <name type="scientific">Draconibacterium aestuarii</name>
    <dbReference type="NCBI Taxonomy" id="2998507"/>
    <lineage>
        <taxon>Bacteria</taxon>
        <taxon>Pseudomonadati</taxon>
        <taxon>Bacteroidota</taxon>
        <taxon>Bacteroidia</taxon>
        <taxon>Marinilabiliales</taxon>
        <taxon>Prolixibacteraceae</taxon>
        <taxon>Draconibacterium</taxon>
    </lineage>
</organism>
<comment type="caution">
    <text evidence="6">The sequence shown here is derived from an EMBL/GenBank/DDBJ whole genome shotgun (WGS) entry which is preliminary data.</text>
</comment>
<dbReference type="Pfam" id="PF13657">
    <property type="entry name" value="Couple_hipA"/>
    <property type="match status" value="1"/>
</dbReference>
<protein>
    <submittedName>
        <fullName evidence="6">Type II toxin-antitoxin system HipA family toxin</fullName>
    </submittedName>
</protein>
<gene>
    <name evidence="6" type="ORF">OU798_15095</name>
</gene>
<comment type="similarity">
    <text evidence="1">Belongs to the HipA Ser/Thr kinase family.</text>
</comment>
<feature type="domain" description="HipA N-terminal subdomain 1" evidence="5">
    <location>
        <begin position="19"/>
        <end position="117"/>
    </location>
</feature>
<name>A0A9X3J8F4_9BACT</name>
<feature type="domain" description="HipA-like C-terminal" evidence="4">
    <location>
        <begin position="161"/>
        <end position="382"/>
    </location>
</feature>
<sequence>MPAIKKITVSLLLEGDIAEVGELVLSDSKIYFRYNADFLKNGLNLSPIKLPFTNDILSADKEPFDGLFGVFNDSLPDGWGRLLLDRSLASKGIDIARITPLDRLAFVGSTGMGALTYKPEIEPAEDTGLIPELDILAYEMNQILQGTSSDIIEELFILGGSSGGARPKVFVGYNPHSNELTHGFNNLPDGYEDWIIKFPSSSDNPEIARIEFAYHKMALQAGIRMSKCRLFEGRSGRVYFGTKRFDRDSGKRLHTHTASGLMHDNFRMSTMDYGHLMDCAFRLEKHVNAYEKVFRLAAFNVYSHNRDDHSKNFSFLMNAKGEWQFATAYDLTFSNSAYGFHSTMIAGESRNPGRKDLLKLADHFGLKKADLIIEEVQYAINQWPSIAKECGISKNNIQNIQNVLNKIID</sequence>
<evidence type="ECO:0000313" key="6">
    <source>
        <dbReference type="EMBL" id="MCY1721680.1"/>
    </source>
</evidence>
<dbReference type="EMBL" id="JAPOHD010000028">
    <property type="protein sequence ID" value="MCY1721680.1"/>
    <property type="molecule type" value="Genomic_DNA"/>
</dbReference>
<evidence type="ECO:0000259" key="4">
    <source>
        <dbReference type="Pfam" id="PF07804"/>
    </source>
</evidence>
<evidence type="ECO:0000259" key="5">
    <source>
        <dbReference type="Pfam" id="PF13657"/>
    </source>
</evidence>
<evidence type="ECO:0000256" key="1">
    <source>
        <dbReference type="ARBA" id="ARBA00010164"/>
    </source>
</evidence>
<keyword evidence="2" id="KW-0808">Transferase</keyword>
<dbReference type="PANTHER" id="PTHR37419">
    <property type="entry name" value="SERINE/THREONINE-PROTEIN KINASE TOXIN HIPA"/>
    <property type="match status" value="1"/>
</dbReference>
<dbReference type="InterPro" id="IPR017508">
    <property type="entry name" value="HipA_N1"/>
</dbReference>
<evidence type="ECO:0000256" key="2">
    <source>
        <dbReference type="ARBA" id="ARBA00022679"/>
    </source>
</evidence>
<reference evidence="6" key="1">
    <citation type="submission" date="2022-11" db="EMBL/GenBank/DDBJ databases">
        <title>Marilongibacter aestuarii gen. nov., sp. nov., isolated from tidal flat sediment.</title>
        <authorList>
            <person name="Jiayan W."/>
        </authorList>
    </citation>
    <scope>NUCLEOTIDE SEQUENCE</scope>
    <source>
        <strain evidence="6">Z1-6</strain>
    </source>
</reference>
<evidence type="ECO:0000313" key="7">
    <source>
        <dbReference type="Proteomes" id="UP001145087"/>
    </source>
</evidence>
<keyword evidence="7" id="KW-1185">Reference proteome</keyword>
<dbReference type="InterPro" id="IPR052028">
    <property type="entry name" value="HipA_Ser/Thr_kinase"/>
</dbReference>
<evidence type="ECO:0000256" key="3">
    <source>
        <dbReference type="ARBA" id="ARBA00022777"/>
    </source>
</evidence>
<dbReference type="Pfam" id="PF07804">
    <property type="entry name" value="HipA_C"/>
    <property type="match status" value="1"/>
</dbReference>